<dbReference type="PANTHER" id="PTHR22742">
    <property type="entry name" value="EXPANSION, ISOFORM A-RELATED"/>
    <property type="match status" value="1"/>
</dbReference>
<dbReference type="InterPro" id="IPR002347">
    <property type="entry name" value="SDR_fam"/>
</dbReference>
<feature type="compositionally biased region" description="Low complexity" evidence="1">
    <location>
        <begin position="396"/>
        <end position="419"/>
    </location>
</feature>
<dbReference type="PROSITE" id="PS51076">
    <property type="entry name" value="MH2"/>
    <property type="match status" value="1"/>
</dbReference>
<dbReference type="SMART" id="SM00524">
    <property type="entry name" value="DWB"/>
    <property type="match status" value="1"/>
</dbReference>
<proteinExistence type="predicted"/>
<evidence type="ECO:0000313" key="3">
    <source>
        <dbReference type="Proteomes" id="UP000675881"/>
    </source>
</evidence>
<dbReference type="EMBL" id="HG994582">
    <property type="protein sequence ID" value="CAF2889244.1"/>
    <property type="molecule type" value="Genomic_DNA"/>
</dbReference>
<keyword evidence="3" id="KW-1185">Reference proteome</keyword>
<dbReference type="InterPro" id="IPR036291">
    <property type="entry name" value="NAD(P)-bd_dom_sf"/>
</dbReference>
<gene>
    <name evidence="2" type="ORF">LSAA_6961</name>
</gene>
<dbReference type="GO" id="GO:0006355">
    <property type="term" value="P:regulation of DNA-templated transcription"/>
    <property type="evidence" value="ECO:0007669"/>
    <property type="project" value="InterPro"/>
</dbReference>
<dbReference type="Gene3D" id="2.60.200.10">
    <property type="match status" value="1"/>
</dbReference>
<feature type="region of interest" description="Disordered" evidence="1">
    <location>
        <begin position="232"/>
        <end position="423"/>
    </location>
</feature>
<dbReference type="Proteomes" id="UP000675881">
    <property type="component" value="Chromosome 3"/>
</dbReference>
<organism evidence="2 3">
    <name type="scientific">Lepeophtheirus salmonis</name>
    <name type="common">Salmon louse</name>
    <name type="synonym">Caligus salmonis</name>
    <dbReference type="NCBI Taxonomy" id="72036"/>
    <lineage>
        <taxon>Eukaryota</taxon>
        <taxon>Metazoa</taxon>
        <taxon>Ecdysozoa</taxon>
        <taxon>Arthropoda</taxon>
        <taxon>Crustacea</taxon>
        <taxon>Multicrustacea</taxon>
        <taxon>Hexanauplia</taxon>
        <taxon>Copepoda</taxon>
        <taxon>Siphonostomatoida</taxon>
        <taxon>Caligidae</taxon>
        <taxon>Lepeophtheirus</taxon>
    </lineage>
</organism>
<dbReference type="SUPFAM" id="SSF51735">
    <property type="entry name" value="NAD(P)-binding Rossmann-fold domains"/>
    <property type="match status" value="1"/>
</dbReference>
<accession>A0A7R8CTD0</accession>
<dbReference type="InterPro" id="IPR001132">
    <property type="entry name" value="SMAD_dom_Dwarfin-type"/>
</dbReference>
<feature type="compositionally biased region" description="Basic and acidic residues" evidence="1">
    <location>
        <begin position="293"/>
        <end position="303"/>
    </location>
</feature>
<dbReference type="SUPFAM" id="SSF49879">
    <property type="entry name" value="SMAD/FHA domain"/>
    <property type="match status" value="1"/>
</dbReference>
<dbReference type="FunFam" id="2.60.200.10:FF:000006">
    <property type="entry name" value="Expansion, isoform A"/>
    <property type="match status" value="1"/>
</dbReference>
<dbReference type="OrthoDB" id="5296at2759"/>
<dbReference type="InterPro" id="IPR008984">
    <property type="entry name" value="SMAD_FHA_dom_sf"/>
</dbReference>
<sequence length="617" mass="68832">MVSRRKILSRSRDELHSDIYFVQDEEDDIWHSKDKLYQDHIQEVMNKWDSIDDEIWAKIIVLERNRRVAKAYARAPVITINGSNDGFDGFRIGVGGFENPMRDPNTENTIRQIGNGIKLKMDDIGNILIKRLSKGGVRVKNTTEENAVSNDILKLPGSLLELDKPFKVFDMKKFQQNINREMKRAYPDRRRLESQCISAVSFGHADTDILDSPIWVLVINVVAIEMLKSKIPPLGPPSPRIRPHTLENGMHSRPFGSGSSDEDPYSVAGSGSSGSSGPGNHIINRGYLGGRSRSREKPPKLPPRDTVYGSSSIWAKPEQPQVVTSPKTKEKSQGDDPYYSGLRARIPNFVKSRKKKANQTVSNIKEPTSSMVLSSSSSGDLMSSTRRPMGYNRVTNNNNNHHAVTSSDSSNTNPNSVDSSDSDYSHIYGRLPIPNRGAFRKFPTKPMFLSQWEYQKGAETKKSILHLCPYNLMSKTIHHMIHLLKGGGSGLDMLINNAGVNLPKGRTLRDLTPEVMLETYQTNCISPTLITRDLVPLLSKGTFSTEGQNSVVIQMSAIVGSVSLNPQPGWYPYSCSKRWVKTDLGGPKAPLSIEDCSSKMMETFLQLSPKDQGKFLL</sequence>
<reference evidence="2" key="1">
    <citation type="submission" date="2021-02" db="EMBL/GenBank/DDBJ databases">
        <authorList>
            <person name="Bekaert M."/>
        </authorList>
    </citation>
    <scope>NUCLEOTIDE SEQUENCE</scope>
    <source>
        <strain evidence="2">IoA-00</strain>
    </source>
</reference>
<evidence type="ECO:0000313" key="2">
    <source>
        <dbReference type="EMBL" id="CAF2889244.1"/>
    </source>
</evidence>
<dbReference type="Pfam" id="PF03166">
    <property type="entry name" value="MH2"/>
    <property type="match status" value="1"/>
</dbReference>
<feature type="compositionally biased region" description="Low complexity" evidence="1">
    <location>
        <begin position="369"/>
        <end position="384"/>
    </location>
</feature>
<dbReference type="GO" id="GO:0051239">
    <property type="term" value="P:regulation of multicellular organismal process"/>
    <property type="evidence" value="ECO:0007669"/>
    <property type="project" value="UniProtKB-ARBA"/>
</dbReference>
<dbReference type="PANTHER" id="PTHR22742:SF2">
    <property type="entry name" value="EXPANSION, ISOFORM A-RELATED"/>
    <property type="match status" value="1"/>
</dbReference>
<dbReference type="InterPro" id="IPR017855">
    <property type="entry name" value="SMAD-like_dom_sf"/>
</dbReference>
<dbReference type="GO" id="GO:0050793">
    <property type="term" value="P:regulation of developmental process"/>
    <property type="evidence" value="ECO:0007669"/>
    <property type="project" value="UniProtKB-ARBA"/>
</dbReference>
<dbReference type="Pfam" id="PF00106">
    <property type="entry name" value="adh_short"/>
    <property type="match status" value="1"/>
</dbReference>
<protein>
    <submittedName>
        <fullName evidence="2">(salmon louse) hypothetical protein</fullName>
    </submittedName>
</protein>
<dbReference type="GO" id="GO:0009791">
    <property type="term" value="P:post-embryonic development"/>
    <property type="evidence" value="ECO:0007669"/>
    <property type="project" value="UniProtKB-ARBA"/>
</dbReference>
<dbReference type="AlphaFoldDB" id="A0A7R8CTD0"/>
<dbReference type="Gene3D" id="3.40.50.720">
    <property type="entry name" value="NAD(P)-binding Rossmann-like Domain"/>
    <property type="match status" value="1"/>
</dbReference>
<evidence type="ECO:0000256" key="1">
    <source>
        <dbReference type="SAM" id="MobiDB-lite"/>
    </source>
</evidence>
<name>A0A7R8CTD0_LEPSM</name>
<feature type="compositionally biased region" description="Polar residues" evidence="1">
    <location>
        <begin position="358"/>
        <end position="368"/>
    </location>
</feature>